<protein>
    <submittedName>
        <fullName evidence="2">Egl5 protein</fullName>
    </submittedName>
</protein>
<dbReference type="Gene3D" id="2.40.40.10">
    <property type="entry name" value="RlpA-like domain"/>
    <property type="match status" value="1"/>
</dbReference>
<dbReference type="EMBL" id="CAJNDS010002586">
    <property type="protein sequence ID" value="CAE7535282.1"/>
    <property type="molecule type" value="Genomic_DNA"/>
</dbReference>
<keyword evidence="1" id="KW-0732">Signal</keyword>
<gene>
    <name evidence="2" type="primary">egl5</name>
    <name evidence="2" type="ORF">SNAT2548_LOCUS29999</name>
</gene>
<feature type="chain" id="PRO_5032685019" evidence="1">
    <location>
        <begin position="23"/>
        <end position="235"/>
    </location>
</feature>
<dbReference type="OrthoDB" id="6038816at2759"/>
<dbReference type="InterPro" id="IPR036908">
    <property type="entry name" value="RlpA-like_sf"/>
</dbReference>
<evidence type="ECO:0000256" key="1">
    <source>
        <dbReference type="SAM" id="SignalP"/>
    </source>
</evidence>
<sequence length="235" mass="25358">MVATGFSAALALLLSQVGQAAARLGSPENSTGLPQNTTVRSRHAWEPENFSHDLLETNGTRAANAHRYAGYATFATTTRYGDAKAAACGGMHTGQLTAGLPYYSVASAQSMWQGCCWCQGPGGGYGTMGLGCFSCAKGRFLHSAYGLKGHSLKSLEKSGFASEEIVIVVADLCPYQGNERWCPERPGQRNDYGAHNHLDFSHPPPGIDNHNFVFTPIECPHDLRERYNALSRCVR</sequence>
<comment type="caution">
    <text evidence="2">The sequence shown here is derived from an EMBL/GenBank/DDBJ whole genome shotgun (WGS) entry which is preliminary data.</text>
</comment>
<dbReference type="Pfam" id="PF22514">
    <property type="entry name" value="EXPB1_D1"/>
    <property type="match status" value="1"/>
</dbReference>
<evidence type="ECO:0000313" key="3">
    <source>
        <dbReference type="Proteomes" id="UP000604046"/>
    </source>
</evidence>
<dbReference type="SUPFAM" id="SSF50685">
    <property type="entry name" value="Barwin-like endoglucanases"/>
    <property type="match status" value="1"/>
</dbReference>
<dbReference type="Proteomes" id="UP000604046">
    <property type="component" value="Unassembled WGS sequence"/>
</dbReference>
<proteinExistence type="predicted"/>
<evidence type="ECO:0000313" key="2">
    <source>
        <dbReference type="EMBL" id="CAE7535282.1"/>
    </source>
</evidence>
<organism evidence="2 3">
    <name type="scientific">Symbiodinium natans</name>
    <dbReference type="NCBI Taxonomy" id="878477"/>
    <lineage>
        <taxon>Eukaryota</taxon>
        <taxon>Sar</taxon>
        <taxon>Alveolata</taxon>
        <taxon>Dinophyceae</taxon>
        <taxon>Suessiales</taxon>
        <taxon>Symbiodiniaceae</taxon>
        <taxon>Symbiodinium</taxon>
    </lineage>
</organism>
<reference evidence="2" key="1">
    <citation type="submission" date="2021-02" db="EMBL/GenBank/DDBJ databases">
        <authorList>
            <person name="Dougan E. K."/>
            <person name="Rhodes N."/>
            <person name="Thang M."/>
            <person name="Chan C."/>
        </authorList>
    </citation>
    <scope>NUCLEOTIDE SEQUENCE</scope>
</reference>
<accession>A0A812TNZ0</accession>
<name>A0A812TNZ0_9DINO</name>
<feature type="signal peptide" evidence="1">
    <location>
        <begin position="1"/>
        <end position="22"/>
    </location>
</feature>
<dbReference type="AlphaFoldDB" id="A0A812TNZ0"/>
<keyword evidence="3" id="KW-1185">Reference proteome</keyword>